<accession>A0ABT2GXB5</accession>
<dbReference type="Proteomes" id="UP001165586">
    <property type="component" value="Unassembled WGS sequence"/>
</dbReference>
<dbReference type="PANTHER" id="PTHR30511:SF0">
    <property type="entry name" value="ALANINE RACEMASE, CATABOLIC-RELATED"/>
    <property type="match status" value="1"/>
</dbReference>
<dbReference type="Gene3D" id="3.20.20.10">
    <property type="entry name" value="Alanine racemase"/>
    <property type="match status" value="1"/>
</dbReference>
<dbReference type="SUPFAM" id="SSF50621">
    <property type="entry name" value="Alanine racemase C-terminal domain-like"/>
    <property type="match status" value="1"/>
</dbReference>
<reference evidence="6" key="1">
    <citation type="submission" date="2022-08" db="EMBL/GenBank/DDBJ databases">
        <authorList>
            <person name="Deng Y."/>
            <person name="Han X.-F."/>
            <person name="Zhang Y.-Q."/>
        </authorList>
    </citation>
    <scope>NUCLEOTIDE SEQUENCE</scope>
    <source>
        <strain evidence="6">CPCC 203386</strain>
    </source>
</reference>
<dbReference type="InterPro" id="IPR029066">
    <property type="entry name" value="PLP-binding_barrel"/>
</dbReference>
<evidence type="ECO:0000313" key="6">
    <source>
        <dbReference type="EMBL" id="MCS5732608.1"/>
    </source>
</evidence>
<dbReference type="PANTHER" id="PTHR30511">
    <property type="entry name" value="ALANINE RACEMASE"/>
    <property type="match status" value="1"/>
</dbReference>
<evidence type="ECO:0000256" key="3">
    <source>
        <dbReference type="ARBA" id="ARBA00023235"/>
    </source>
</evidence>
<feature type="modified residue" description="N6-(pyridoxal phosphate)lysine" evidence="4">
    <location>
        <position position="41"/>
    </location>
</feature>
<dbReference type="InterPro" id="IPR011079">
    <property type="entry name" value="Ala_racemase_C"/>
</dbReference>
<feature type="active site" description="Proton acceptor; specific for L-alanine" evidence="4">
    <location>
        <position position="268"/>
    </location>
</feature>
<comment type="similarity">
    <text evidence="4">Belongs to the alanine racemase family.</text>
</comment>
<dbReference type="PRINTS" id="PR00992">
    <property type="entry name" value="ALARACEMASE"/>
</dbReference>
<dbReference type="HAMAP" id="MF_01201">
    <property type="entry name" value="Ala_racemase"/>
    <property type="match status" value="1"/>
</dbReference>
<comment type="function">
    <text evidence="4">Catalyzes the interconversion of L-alanine and D-alanine. May also act on other amino acids.</text>
</comment>
<dbReference type="EC" id="5.1.1.1" evidence="4"/>
<evidence type="ECO:0000256" key="1">
    <source>
        <dbReference type="ARBA" id="ARBA00001933"/>
    </source>
</evidence>
<evidence type="ECO:0000256" key="2">
    <source>
        <dbReference type="ARBA" id="ARBA00022898"/>
    </source>
</evidence>
<keyword evidence="3 4" id="KW-0413">Isomerase</keyword>
<comment type="pathway">
    <text evidence="4">Amino-acid biosynthesis; D-alanine biosynthesis; D-alanine from L-alanine: step 1/1.</text>
</comment>
<dbReference type="RefSeq" id="WP_259537231.1">
    <property type="nucleotide sequence ID" value="NZ_JANLCJ010000001.1"/>
</dbReference>
<evidence type="ECO:0000256" key="4">
    <source>
        <dbReference type="HAMAP-Rule" id="MF_01201"/>
    </source>
</evidence>
<proteinExistence type="inferred from homology"/>
<dbReference type="InterPro" id="IPR009006">
    <property type="entry name" value="Ala_racemase/Decarboxylase_C"/>
</dbReference>
<dbReference type="SMART" id="SM01005">
    <property type="entry name" value="Ala_racemase_C"/>
    <property type="match status" value="1"/>
</dbReference>
<dbReference type="InterPro" id="IPR000821">
    <property type="entry name" value="Ala_racemase"/>
</dbReference>
<dbReference type="GO" id="GO:0008784">
    <property type="term" value="F:alanine racemase activity"/>
    <property type="evidence" value="ECO:0007669"/>
    <property type="project" value="UniProtKB-EC"/>
</dbReference>
<organism evidence="6 7">
    <name type="scientific">Herbiconiux daphne</name>
    <dbReference type="NCBI Taxonomy" id="2970914"/>
    <lineage>
        <taxon>Bacteria</taxon>
        <taxon>Bacillati</taxon>
        <taxon>Actinomycetota</taxon>
        <taxon>Actinomycetes</taxon>
        <taxon>Micrococcales</taxon>
        <taxon>Microbacteriaceae</taxon>
        <taxon>Herbiconiux</taxon>
    </lineage>
</organism>
<comment type="caution">
    <text evidence="6">The sequence shown here is derived from an EMBL/GenBank/DDBJ whole genome shotgun (WGS) entry which is preliminary data.</text>
</comment>
<keyword evidence="7" id="KW-1185">Reference proteome</keyword>
<feature type="active site" description="Proton acceptor; specific for D-alanine" evidence="4">
    <location>
        <position position="41"/>
    </location>
</feature>
<protein>
    <recommendedName>
        <fullName evidence="4">Alanine racemase</fullName>
        <ecNumber evidence="4">5.1.1.1</ecNumber>
    </recommendedName>
</protein>
<dbReference type="NCBIfam" id="TIGR00492">
    <property type="entry name" value="alr"/>
    <property type="match status" value="1"/>
</dbReference>
<sequence length="383" mass="40393">MTTDAETPALRRAIIDTGAIGANVEHVRSLVAPAQVMAVVKAGGYGHGAAEVARAALDGGADWLGVADVDEALALRAAGITAPVLAWLHGHDPRFEAAVASGVSLGISSRRQLERATDAGTAQHPAHLHLKVDTGLGRNGVERDEWQPLFAAAAAAEATGRIRVDGLFSHLANALPDDDRAQLEAFDEATAVARDAGLDPQLRHIASTAAALRLPEARLDLVRLGIGLYGLSPFDDATSHELGLRPALRLESRLISVKHVAAGTGVSYGYTYRPDADSWLGLVPLGYADGIPRHVSNRGSVWVNGRVHPIVGRVAMDQFVVDLGEHRAAVGDRVVLFGGTTGHGDAAEAGEPFPSADDWARAAHTINYEIVTRLGRRVKRVYG</sequence>
<keyword evidence="2 4" id="KW-0663">Pyridoxal phosphate</keyword>
<comment type="catalytic activity">
    <reaction evidence="4">
        <text>L-alanine = D-alanine</text>
        <dbReference type="Rhea" id="RHEA:20249"/>
        <dbReference type="ChEBI" id="CHEBI:57416"/>
        <dbReference type="ChEBI" id="CHEBI:57972"/>
        <dbReference type="EC" id="5.1.1.1"/>
    </reaction>
</comment>
<feature type="domain" description="Alanine racemase C-terminal" evidence="5">
    <location>
        <begin position="247"/>
        <end position="383"/>
    </location>
</feature>
<name>A0ABT2GXB5_9MICO</name>
<dbReference type="InterPro" id="IPR001608">
    <property type="entry name" value="Ala_racemase_N"/>
</dbReference>
<dbReference type="Pfam" id="PF00842">
    <property type="entry name" value="Ala_racemase_C"/>
    <property type="match status" value="1"/>
</dbReference>
<feature type="binding site" evidence="4">
    <location>
        <position position="138"/>
    </location>
    <ligand>
        <name>substrate</name>
    </ligand>
</feature>
<dbReference type="Pfam" id="PF01168">
    <property type="entry name" value="Ala_racemase_N"/>
    <property type="match status" value="1"/>
</dbReference>
<comment type="cofactor">
    <cofactor evidence="1 4">
        <name>pyridoxal 5'-phosphate</name>
        <dbReference type="ChEBI" id="CHEBI:597326"/>
    </cofactor>
</comment>
<feature type="binding site" evidence="4">
    <location>
        <position position="316"/>
    </location>
    <ligand>
        <name>substrate</name>
    </ligand>
</feature>
<dbReference type="EMBL" id="JANLCJ010000001">
    <property type="protein sequence ID" value="MCS5732608.1"/>
    <property type="molecule type" value="Genomic_DNA"/>
</dbReference>
<dbReference type="CDD" id="cd00430">
    <property type="entry name" value="PLPDE_III_AR"/>
    <property type="match status" value="1"/>
</dbReference>
<gene>
    <name evidence="6" type="primary">alr</name>
    <name evidence="6" type="ORF">N1032_02480</name>
</gene>
<dbReference type="Gene3D" id="2.40.37.10">
    <property type="entry name" value="Lyase, Ornithine Decarboxylase, Chain A, domain 1"/>
    <property type="match status" value="1"/>
</dbReference>
<evidence type="ECO:0000313" key="7">
    <source>
        <dbReference type="Proteomes" id="UP001165586"/>
    </source>
</evidence>
<dbReference type="SUPFAM" id="SSF51419">
    <property type="entry name" value="PLP-binding barrel"/>
    <property type="match status" value="1"/>
</dbReference>
<evidence type="ECO:0000259" key="5">
    <source>
        <dbReference type="SMART" id="SM01005"/>
    </source>
</evidence>